<feature type="transmembrane region" description="Helical" evidence="8">
    <location>
        <begin position="300"/>
        <end position="327"/>
    </location>
</feature>
<evidence type="ECO:0000256" key="6">
    <source>
        <dbReference type="ARBA" id="ARBA00038076"/>
    </source>
</evidence>
<evidence type="ECO:0000256" key="4">
    <source>
        <dbReference type="ARBA" id="ARBA00022989"/>
    </source>
</evidence>
<name>A0A7W7HHB2_9ACTN</name>
<feature type="domain" description="ABC3 transporter permease C-terminal" evidence="9">
    <location>
        <begin position="251"/>
        <end position="370"/>
    </location>
</feature>
<dbReference type="InterPro" id="IPR050250">
    <property type="entry name" value="Macrolide_Exporter_MacB"/>
</dbReference>
<evidence type="ECO:0000256" key="1">
    <source>
        <dbReference type="ARBA" id="ARBA00004651"/>
    </source>
</evidence>
<evidence type="ECO:0000313" key="11">
    <source>
        <dbReference type="Proteomes" id="UP000590511"/>
    </source>
</evidence>
<comment type="similarity">
    <text evidence="6">Belongs to the ABC-4 integral membrane protein family.</text>
</comment>
<feature type="region of interest" description="Disordered" evidence="7">
    <location>
        <begin position="131"/>
        <end position="150"/>
    </location>
</feature>
<comment type="caution">
    <text evidence="10">The sequence shown here is derived from an EMBL/GenBank/DDBJ whole genome shotgun (WGS) entry which is preliminary data.</text>
</comment>
<evidence type="ECO:0000256" key="2">
    <source>
        <dbReference type="ARBA" id="ARBA00022475"/>
    </source>
</evidence>
<organism evidence="10 11">
    <name type="scientific">Actinoplanes lobatus</name>
    <dbReference type="NCBI Taxonomy" id="113568"/>
    <lineage>
        <taxon>Bacteria</taxon>
        <taxon>Bacillati</taxon>
        <taxon>Actinomycetota</taxon>
        <taxon>Actinomycetes</taxon>
        <taxon>Micromonosporales</taxon>
        <taxon>Micromonosporaceae</taxon>
        <taxon>Actinoplanes</taxon>
    </lineage>
</organism>
<accession>A0A7W7HHB2</accession>
<proteinExistence type="inferred from homology"/>
<dbReference type="GO" id="GO:0022857">
    <property type="term" value="F:transmembrane transporter activity"/>
    <property type="evidence" value="ECO:0007669"/>
    <property type="project" value="TreeGrafter"/>
</dbReference>
<evidence type="ECO:0000313" key="10">
    <source>
        <dbReference type="EMBL" id="MBB4750522.1"/>
    </source>
</evidence>
<feature type="transmembrane region" description="Helical" evidence="8">
    <location>
        <begin position="12"/>
        <end position="36"/>
    </location>
</feature>
<evidence type="ECO:0000259" key="9">
    <source>
        <dbReference type="Pfam" id="PF02687"/>
    </source>
</evidence>
<feature type="domain" description="ABC3 transporter permease C-terminal" evidence="9">
    <location>
        <begin position="674"/>
        <end position="790"/>
    </location>
</feature>
<sequence length="794" mass="82806">MMLAAANIREHWRSFLATFLAVVVGVGLIAATILLYDSGRPRPQPRVAGAPVLVVSDQARDQNGILRDRVPWSEDEARDLVQRLGAISGVEAAIIDRNFYAQAFENDEPVPDEATMEAGHGWSSTRLAPYELTSGRPPRSDTEVVVGTDQGKATGTPLAVGLTDDVHIYTVTGTIEGHGFYFTDAEAARRDTGVTTIGLLASAGASIESITDRAGSIVGDGGSALAGDARGVVEPAFVTHKRFLGAQLISAMAIMALFTTIFVVAATLALATAQRRREIGLLRTIGADPRQIRRMVLGEAVIVGLLGSIAGCLAGCLAAPAVLAILYRLDVVPPGSRVIISAWPLLTATVVGTGTAVLGAWAASRSASRVAPIEALLDAQTEQRPMGRGRRIGGLMTFGLGVVLAFVTAVGAADRRVNLAIATSMCLIAAAALLAPIIIGPAVRLVTAPFARRSSGAGSMLIRAELLNATRRAASTAAPVIVAIGFAVLISGLVDTMRQAYPAEITQQLAGQVLIDPGNAPGLNDAVVRENPDGRASLPTRLFLAREDNGTVIDGVGSRDPRWSKPGEAVLDTVMAEFLKVQAGSTVTVRFADGLGAQLRVAEVLPPDQARGSFVLSRETIREHDPTALTDNIFMTADQMPATLSAGARLQNAEQFALEEYNTDAELTDSLAMMLTVLAVGYSGLAVANSMAMAGYGRRNDFAVMRSTGGTRRQLLRFVIGETGLLVLIGSALGLLATLPPLAGVASGLGAETATPVSMHLDSGTLTWAVLGSLAIATAASASVTWNVLRPRTA</sequence>
<feature type="transmembrane region" description="Helical" evidence="8">
    <location>
        <begin position="715"/>
        <end position="739"/>
    </location>
</feature>
<dbReference type="Proteomes" id="UP000590511">
    <property type="component" value="Unassembled WGS sequence"/>
</dbReference>
<dbReference type="AlphaFoldDB" id="A0A7W7HHB2"/>
<feature type="transmembrane region" description="Helical" evidence="8">
    <location>
        <begin position="248"/>
        <end position="273"/>
    </location>
</feature>
<dbReference type="PANTHER" id="PTHR30572:SF4">
    <property type="entry name" value="ABC TRANSPORTER PERMEASE YTRF"/>
    <property type="match status" value="1"/>
</dbReference>
<keyword evidence="3 8" id="KW-0812">Transmembrane</keyword>
<feature type="transmembrane region" description="Helical" evidence="8">
    <location>
        <begin position="473"/>
        <end position="494"/>
    </location>
</feature>
<feature type="transmembrane region" description="Helical" evidence="8">
    <location>
        <begin position="392"/>
        <end position="413"/>
    </location>
</feature>
<comment type="subcellular location">
    <subcellularLocation>
        <location evidence="1">Cell membrane</location>
        <topology evidence="1">Multi-pass membrane protein</topology>
    </subcellularLocation>
</comment>
<dbReference type="EMBL" id="JACHNC010000001">
    <property type="protein sequence ID" value="MBB4750522.1"/>
    <property type="molecule type" value="Genomic_DNA"/>
</dbReference>
<feature type="transmembrane region" description="Helical" evidence="8">
    <location>
        <begin position="419"/>
        <end position="443"/>
    </location>
</feature>
<evidence type="ECO:0000256" key="8">
    <source>
        <dbReference type="SAM" id="Phobius"/>
    </source>
</evidence>
<evidence type="ECO:0000256" key="5">
    <source>
        <dbReference type="ARBA" id="ARBA00023136"/>
    </source>
</evidence>
<dbReference type="InterPro" id="IPR003838">
    <property type="entry name" value="ABC3_permease_C"/>
</dbReference>
<feature type="transmembrane region" description="Helical" evidence="8">
    <location>
        <begin position="339"/>
        <end position="363"/>
    </location>
</feature>
<gene>
    <name evidence="10" type="ORF">BJ964_004683</name>
</gene>
<evidence type="ECO:0000256" key="3">
    <source>
        <dbReference type="ARBA" id="ARBA00022692"/>
    </source>
</evidence>
<dbReference type="PANTHER" id="PTHR30572">
    <property type="entry name" value="MEMBRANE COMPONENT OF TRANSPORTER-RELATED"/>
    <property type="match status" value="1"/>
</dbReference>
<reference evidence="10 11" key="1">
    <citation type="submission" date="2020-08" db="EMBL/GenBank/DDBJ databases">
        <title>Sequencing the genomes of 1000 actinobacteria strains.</title>
        <authorList>
            <person name="Klenk H.-P."/>
        </authorList>
    </citation>
    <scope>NUCLEOTIDE SEQUENCE [LARGE SCALE GENOMIC DNA]</scope>
    <source>
        <strain evidence="10 11">DSM 43150</strain>
    </source>
</reference>
<feature type="transmembrane region" description="Helical" evidence="8">
    <location>
        <begin position="671"/>
        <end position="694"/>
    </location>
</feature>
<keyword evidence="5 8" id="KW-0472">Membrane</keyword>
<dbReference type="Pfam" id="PF02687">
    <property type="entry name" value="FtsX"/>
    <property type="match status" value="2"/>
</dbReference>
<keyword evidence="4 8" id="KW-1133">Transmembrane helix</keyword>
<evidence type="ECO:0000256" key="7">
    <source>
        <dbReference type="SAM" id="MobiDB-lite"/>
    </source>
</evidence>
<feature type="transmembrane region" description="Helical" evidence="8">
    <location>
        <begin position="766"/>
        <end position="789"/>
    </location>
</feature>
<keyword evidence="2" id="KW-1003">Cell membrane</keyword>
<dbReference type="GO" id="GO:0005886">
    <property type="term" value="C:plasma membrane"/>
    <property type="evidence" value="ECO:0007669"/>
    <property type="project" value="UniProtKB-SubCell"/>
</dbReference>
<protein>
    <submittedName>
        <fullName evidence="10">Putative ABC transport system permease protein</fullName>
    </submittedName>
</protein>